<dbReference type="InterPro" id="IPR051782">
    <property type="entry name" value="ABC_Transporter_VariousFunc"/>
</dbReference>
<evidence type="ECO:0000256" key="2">
    <source>
        <dbReference type="ARBA" id="ARBA00022475"/>
    </source>
</evidence>
<dbReference type="RefSeq" id="WP_107494687.1">
    <property type="nucleotide sequence ID" value="NZ_PZKC01000017.1"/>
</dbReference>
<dbReference type="GO" id="GO:0016887">
    <property type="term" value="F:ATP hydrolysis activity"/>
    <property type="evidence" value="ECO:0007669"/>
    <property type="project" value="InterPro"/>
</dbReference>
<dbReference type="PANTHER" id="PTHR42939">
    <property type="entry name" value="ABC TRANSPORTER ATP-BINDING PROTEIN ALBC-RELATED"/>
    <property type="match status" value="1"/>
</dbReference>
<dbReference type="Gene3D" id="3.40.50.300">
    <property type="entry name" value="P-loop containing nucleotide triphosphate hydrolases"/>
    <property type="match status" value="1"/>
</dbReference>
<evidence type="ECO:0000313" key="6">
    <source>
        <dbReference type="EMBL" id="PTD95156.1"/>
    </source>
</evidence>
<evidence type="ECO:0000256" key="3">
    <source>
        <dbReference type="ARBA" id="ARBA00022741"/>
    </source>
</evidence>
<dbReference type="InterPro" id="IPR003439">
    <property type="entry name" value="ABC_transporter-like_ATP-bd"/>
</dbReference>
<dbReference type="SMART" id="SM00382">
    <property type="entry name" value="AAA"/>
    <property type="match status" value="1"/>
</dbReference>
<dbReference type="InterPro" id="IPR003593">
    <property type="entry name" value="AAA+_ATPase"/>
</dbReference>
<evidence type="ECO:0000259" key="5">
    <source>
        <dbReference type="PROSITE" id="PS50893"/>
    </source>
</evidence>
<keyword evidence="4 6" id="KW-0067">ATP-binding</keyword>
<keyword evidence="1" id="KW-0813">Transport</keyword>
<keyword evidence="7" id="KW-1185">Reference proteome</keyword>
<dbReference type="AlphaFoldDB" id="A0A2T4IBR1"/>
<reference evidence="6 7" key="1">
    <citation type="submission" date="2018-03" db="EMBL/GenBank/DDBJ databases">
        <authorList>
            <person name="Keele B.F."/>
        </authorList>
    </citation>
    <scope>NUCLEOTIDE SEQUENCE [LARGE SCALE GENOMIC DNA]</scope>
    <source>
        <strain evidence="6 7">D20</strain>
    </source>
</reference>
<dbReference type="GO" id="GO:0005524">
    <property type="term" value="F:ATP binding"/>
    <property type="evidence" value="ECO:0007669"/>
    <property type="project" value="UniProtKB-KW"/>
</dbReference>
<keyword evidence="2" id="KW-1003">Cell membrane</keyword>
<proteinExistence type="predicted"/>
<protein>
    <submittedName>
        <fullName evidence="6">ABC transporter ATP-binding protein</fullName>
    </submittedName>
</protein>
<dbReference type="Proteomes" id="UP000241193">
    <property type="component" value="Unassembled WGS sequence"/>
</dbReference>
<dbReference type="OrthoDB" id="9804819at2"/>
<comment type="caution">
    <text evidence="6">The sequence shown here is derived from an EMBL/GenBank/DDBJ whole genome shotgun (WGS) entry which is preliminary data.</text>
</comment>
<evidence type="ECO:0000256" key="1">
    <source>
        <dbReference type="ARBA" id="ARBA00022448"/>
    </source>
</evidence>
<reference evidence="6 7" key="2">
    <citation type="submission" date="2018-04" db="EMBL/GenBank/DDBJ databases">
        <title>Thauera lacus sp. nov., isolated from an saline lake in Inner Mongolia, China.</title>
        <authorList>
            <person name="Liang Q.-Y."/>
        </authorList>
    </citation>
    <scope>NUCLEOTIDE SEQUENCE [LARGE SCALE GENOMIC DNA]</scope>
    <source>
        <strain evidence="6 7">D20</strain>
    </source>
</reference>
<dbReference type="PROSITE" id="PS50893">
    <property type="entry name" value="ABC_TRANSPORTER_2"/>
    <property type="match status" value="1"/>
</dbReference>
<feature type="domain" description="ABC transporter" evidence="5">
    <location>
        <begin position="5"/>
        <end position="237"/>
    </location>
</feature>
<accession>A0A2T4IBR1</accession>
<gene>
    <name evidence="6" type="ORF">C8261_15745</name>
</gene>
<name>A0A2T4IBR1_9RHOO</name>
<evidence type="ECO:0000313" key="7">
    <source>
        <dbReference type="Proteomes" id="UP000241193"/>
    </source>
</evidence>
<evidence type="ECO:0000256" key="4">
    <source>
        <dbReference type="ARBA" id="ARBA00022840"/>
    </source>
</evidence>
<dbReference type="Pfam" id="PF00005">
    <property type="entry name" value="ABC_tran"/>
    <property type="match status" value="1"/>
</dbReference>
<sequence length="308" mass="33970">MSLALEFRSVSKTFRSKGRTVQALRDVSFTVSEGEVFGFVGPNGAGKSTTIKVMLDVIDDYDGEVRLYGVSAREAAARRGVAYVPEAPALYEQFTPLEILRMALDMYGIRRDDREAWCMQWLERFSVAEYAKRAVRQLSKGNVQRVALAHAMVVSPRLLVLDEPLSGLDPVGRKDVVDILANYKRDGGAIFLTSHVLHDVERIADRFGFIHRGELITTRAPHELVAERADRYLVRYQAAAALGEAASSIRSGEFEQELAQADLPAFIARLQDGGGRIVTVKPAMSLETVFFQVLEGALKPVAEVPGQG</sequence>
<dbReference type="EMBL" id="PZKC01000017">
    <property type="protein sequence ID" value="PTD95156.1"/>
    <property type="molecule type" value="Genomic_DNA"/>
</dbReference>
<dbReference type="InterPro" id="IPR027417">
    <property type="entry name" value="P-loop_NTPase"/>
</dbReference>
<keyword evidence="2" id="KW-0472">Membrane</keyword>
<dbReference type="SUPFAM" id="SSF52540">
    <property type="entry name" value="P-loop containing nucleoside triphosphate hydrolases"/>
    <property type="match status" value="1"/>
</dbReference>
<dbReference type="PANTHER" id="PTHR42939:SF1">
    <property type="entry name" value="ABC TRANSPORTER ATP-BINDING PROTEIN ALBC-RELATED"/>
    <property type="match status" value="1"/>
</dbReference>
<keyword evidence="3" id="KW-0547">Nucleotide-binding</keyword>
<organism evidence="6 7">
    <name type="scientific">Pseudothauera lacus</name>
    <dbReference type="NCBI Taxonomy" id="2136175"/>
    <lineage>
        <taxon>Bacteria</taxon>
        <taxon>Pseudomonadati</taxon>
        <taxon>Pseudomonadota</taxon>
        <taxon>Betaproteobacteria</taxon>
        <taxon>Rhodocyclales</taxon>
        <taxon>Zoogloeaceae</taxon>
        <taxon>Pseudothauera</taxon>
    </lineage>
</organism>
<dbReference type="CDD" id="cd03230">
    <property type="entry name" value="ABC_DR_subfamily_A"/>
    <property type="match status" value="1"/>
</dbReference>